<name>A0A165JLG3_9BASI</name>
<dbReference type="InterPro" id="IPR008929">
    <property type="entry name" value="Chondroitin_lyas"/>
</dbReference>
<dbReference type="Pfam" id="PF07940">
    <property type="entry name" value="Hepar_II_III_C"/>
    <property type="match status" value="1"/>
</dbReference>
<proteinExistence type="predicted"/>
<dbReference type="AlphaFoldDB" id="A0A165JLG3"/>
<accession>A0A165JLG3</accession>
<protein>
    <recommendedName>
        <fullName evidence="4">Heparinase II/III-like C-terminal domain-containing protein</fullName>
    </recommendedName>
</protein>
<feature type="transmembrane region" description="Helical" evidence="3">
    <location>
        <begin position="12"/>
        <end position="35"/>
    </location>
</feature>
<dbReference type="EMBL" id="KV423919">
    <property type="protein sequence ID" value="KZT61995.1"/>
    <property type="molecule type" value="Genomic_DNA"/>
</dbReference>
<keyword evidence="3" id="KW-0472">Membrane</keyword>
<dbReference type="SUPFAM" id="SSF48230">
    <property type="entry name" value="Chondroitin AC/alginate lyase"/>
    <property type="match status" value="1"/>
</dbReference>
<feature type="domain" description="Heparinase II/III-like C-terminal" evidence="4">
    <location>
        <begin position="494"/>
        <end position="688"/>
    </location>
</feature>
<evidence type="ECO:0000256" key="1">
    <source>
        <dbReference type="ARBA" id="ARBA00004196"/>
    </source>
</evidence>
<gene>
    <name evidence="5" type="ORF">CALCODRAFT_479479</name>
</gene>
<dbReference type="PANTHER" id="PTHR38045">
    <property type="entry name" value="CHROMOSOME 1, WHOLE GENOME SHOTGUN SEQUENCE"/>
    <property type="match status" value="1"/>
</dbReference>
<dbReference type="OrthoDB" id="3476529at2759"/>
<comment type="subcellular location">
    <subcellularLocation>
        <location evidence="1">Cell envelope</location>
    </subcellularLocation>
</comment>
<dbReference type="Gene3D" id="2.70.98.70">
    <property type="match status" value="1"/>
</dbReference>
<keyword evidence="3" id="KW-0812">Transmembrane</keyword>
<feature type="compositionally biased region" description="Low complexity" evidence="2">
    <location>
        <begin position="40"/>
        <end position="50"/>
    </location>
</feature>
<feature type="compositionally biased region" description="Gly residues" evidence="2">
    <location>
        <begin position="51"/>
        <end position="63"/>
    </location>
</feature>
<dbReference type="Proteomes" id="UP000076842">
    <property type="component" value="Unassembled WGS sequence"/>
</dbReference>
<evidence type="ECO:0000256" key="3">
    <source>
        <dbReference type="SAM" id="Phobius"/>
    </source>
</evidence>
<keyword evidence="6" id="KW-1185">Reference proteome</keyword>
<evidence type="ECO:0000259" key="4">
    <source>
        <dbReference type="Pfam" id="PF07940"/>
    </source>
</evidence>
<dbReference type="GO" id="GO:0016829">
    <property type="term" value="F:lyase activity"/>
    <property type="evidence" value="ECO:0007669"/>
    <property type="project" value="InterPro"/>
</dbReference>
<dbReference type="InterPro" id="IPR012480">
    <property type="entry name" value="Hepar_II_III_C"/>
</dbReference>
<dbReference type="PANTHER" id="PTHR38045:SF1">
    <property type="entry name" value="HEPARINASE II_III-LIKE PROTEIN"/>
    <property type="match status" value="1"/>
</dbReference>
<evidence type="ECO:0000256" key="2">
    <source>
        <dbReference type="SAM" id="MobiDB-lite"/>
    </source>
</evidence>
<keyword evidence="3" id="KW-1133">Transmembrane helix</keyword>
<evidence type="ECO:0000313" key="6">
    <source>
        <dbReference type="Proteomes" id="UP000076842"/>
    </source>
</evidence>
<feature type="region of interest" description="Disordered" evidence="2">
    <location>
        <begin position="39"/>
        <end position="68"/>
    </location>
</feature>
<organism evidence="5 6">
    <name type="scientific">Calocera cornea HHB12733</name>
    <dbReference type="NCBI Taxonomy" id="1353952"/>
    <lineage>
        <taxon>Eukaryota</taxon>
        <taxon>Fungi</taxon>
        <taxon>Dikarya</taxon>
        <taxon>Basidiomycota</taxon>
        <taxon>Agaricomycotina</taxon>
        <taxon>Dacrymycetes</taxon>
        <taxon>Dacrymycetales</taxon>
        <taxon>Dacrymycetaceae</taxon>
        <taxon>Calocera</taxon>
    </lineage>
</organism>
<dbReference type="Gene3D" id="1.50.10.100">
    <property type="entry name" value="Chondroitin AC/alginate lyase"/>
    <property type="match status" value="1"/>
</dbReference>
<sequence length="760" mass="81696">MSKPYPHRTRNLILAGVGTLIILAVALGVGLGVGLKHKNSTAASSSSGSTGSSGGSGGSGAGSGPSASISGVPGRFAVATDTWGHPIYPTSTDTSQYSAPTLDAAAAVVSWPADPYQPPSDPSPTQVRSDRPRLIAPAYKWEALPDLIAKDSYLAGWNATIFGNASDYASGPLTNYSIDGGLGESGVLDVARQVKVKVKSWAYAYRMSNDTQWVTRTWDELVNAAGNNSANYFGVEGDNWNDVHFLDLAEFTAAYAIAYDWMYDAWSDDQRTALMWSIINLGLSYGVTAYTDSSYGNGWWRSVNGNWNCVCNSGLTMGALAILGDDPTGTAAQILSYTVDNAKANCAQAPSTDGTWSETANYWYFGTMAFAEMTSSLMTATGSDQGMFDANASFNLTGLYHMYVTGMTSLFNYGDCGPNKYSTNANGMMLFGEHYDAPRYMLFQRDQFDAAEPWAMFWYDPAVSGAWWEDLPLDHYFDDSKNTWASMRSSWTDNTGLYIAMKAGQLTGHQTHGDLDSGDFVLDAMGQRWAGELGSGDYDALYYFSSEAQNSARWTYYRKATEGQNTLLLNEDNQNVAAVPTGNFGSSGTAQGASTDFTVPSDSTAFFTADLTSTYNGTSFQRGIRMLNQRRQVLLQDDINAPGPIIWRMHTNATVSIDSAGTTATLSLGGETMTVQLLNAPSGAQFSTMQPVRFDTDPPLPSGAVDQPNPGVTVLAVQLGAGQYSLQVLFNPQWPGLSTSDYVTPPSVAVSSWTLTSHNS</sequence>
<evidence type="ECO:0000313" key="5">
    <source>
        <dbReference type="EMBL" id="KZT61995.1"/>
    </source>
</evidence>
<dbReference type="InParanoid" id="A0A165JLG3"/>
<reference evidence="5 6" key="1">
    <citation type="journal article" date="2016" name="Mol. Biol. Evol.">
        <title>Comparative Genomics of Early-Diverging Mushroom-Forming Fungi Provides Insights into the Origins of Lignocellulose Decay Capabilities.</title>
        <authorList>
            <person name="Nagy L.G."/>
            <person name="Riley R."/>
            <person name="Tritt A."/>
            <person name="Adam C."/>
            <person name="Daum C."/>
            <person name="Floudas D."/>
            <person name="Sun H."/>
            <person name="Yadav J.S."/>
            <person name="Pangilinan J."/>
            <person name="Larsson K.H."/>
            <person name="Matsuura K."/>
            <person name="Barry K."/>
            <person name="Labutti K."/>
            <person name="Kuo R."/>
            <person name="Ohm R.A."/>
            <person name="Bhattacharya S.S."/>
            <person name="Shirouzu T."/>
            <person name="Yoshinaga Y."/>
            <person name="Martin F.M."/>
            <person name="Grigoriev I.V."/>
            <person name="Hibbett D.S."/>
        </authorList>
    </citation>
    <scope>NUCLEOTIDE SEQUENCE [LARGE SCALE GENOMIC DNA]</scope>
    <source>
        <strain evidence="5 6">HHB12733</strain>
    </source>
</reference>
<dbReference type="STRING" id="1353952.A0A165JLG3"/>